<dbReference type="InterPro" id="IPR029058">
    <property type="entry name" value="AB_hydrolase_fold"/>
</dbReference>
<dbReference type="EMBL" id="JACHDZ010000003">
    <property type="protein sequence ID" value="MBB5344459.1"/>
    <property type="molecule type" value="Genomic_DNA"/>
</dbReference>
<proteinExistence type="predicted"/>
<gene>
    <name evidence="1" type="ORF">HDF10_002438</name>
</gene>
<protein>
    <submittedName>
        <fullName evidence="1">Triacylglycerol esterase/lipase EstA (Alpha/beta hydrolase family)</fullName>
    </submittedName>
</protein>
<organism evidence="1 2">
    <name type="scientific">Tunturiibacter lichenicola</name>
    <dbReference type="NCBI Taxonomy" id="2051959"/>
    <lineage>
        <taxon>Bacteria</taxon>
        <taxon>Pseudomonadati</taxon>
        <taxon>Acidobacteriota</taxon>
        <taxon>Terriglobia</taxon>
        <taxon>Terriglobales</taxon>
        <taxon>Acidobacteriaceae</taxon>
        <taxon>Tunturiibacter</taxon>
    </lineage>
</organism>
<sequence>MKVNLNIFGPPRLPVTNEDPLVYISHGFKSDGESMIRLENLIGHVMPRATTYRFQYEWRHSVVRSGAELANTVFGNTKKDRPLLLVGHSMGGLVSRVANLILTDPKAFAAEVPKLKSFDYGDDTKPLKAFCFESKTKRKVNGIVTLATPNSGAFLQGQMSSYLALAQWGVNLAASLRHPSVHDLTTARLFRFLQQFSTDTPFLSVSGSSISRFGTGAGLLSQTASKLGLNLTFPNDWVVEDVSVDLSKSILPNEIIHHGNALYLHLRAYENCTSVTHSSIHQERIVADYIGDFASRC</sequence>
<evidence type="ECO:0000313" key="1">
    <source>
        <dbReference type="EMBL" id="MBB5344459.1"/>
    </source>
</evidence>
<reference evidence="1 2" key="1">
    <citation type="submission" date="2020-08" db="EMBL/GenBank/DDBJ databases">
        <title>Genomic Encyclopedia of Type Strains, Phase IV (KMG-V): Genome sequencing to study the core and pangenomes of soil and plant-associated prokaryotes.</title>
        <authorList>
            <person name="Whitman W."/>
        </authorList>
    </citation>
    <scope>NUCLEOTIDE SEQUENCE [LARGE SCALE GENOMIC DNA]</scope>
    <source>
        <strain evidence="1 2">M8US30</strain>
    </source>
</reference>
<comment type="caution">
    <text evidence="1">The sequence shown here is derived from an EMBL/GenBank/DDBJ whole genome shotgun (WGS) entry which is preliminary data.</text>
</comment>
<dbReference type="Proteomes" id="UP000569092">
    <property type="component" value="Unassembled WGS sequence"/>
</dbReference>
<keyword evidence="1" id="KW-0378">Hydrolase</keyword>
<dbReference type="GO" id="GO:0016787">
    <property type="term" value="F:hydrolase activity"/>
    <property type="evidence" value="ECO:0007669"/>
    <property type="project" value="UniProtKB-KW"/>
</dbReference>
<dbReference type="AlphaFoldDB" id="A0A7W8JAR9"/>
<dbReference type="Gene3D" id="3.40.50.1820">
    <property type="entry name" value="alpha/beta hydrolase"/>
    <property type="match status" value="1"/>
</dbReference>
<name>A0A7W8JAR9_9BACT</name>
<accession>A0A7W8JAR9</accession>
<dbReference type="SUPFAM" id="SSF53474">
    <property type="entry name" value="alpha/beta-Hydrolases"/>
    <property type="match status" value="1"/>
</dbReference>
<evidence type="ECO:0000313" key="2">
    <source>
        <dbReference type="Proteomes" id="UP000569092"/>
    </source>
</evidence>